<dbReference type="RefSeq" id="WP_309861767.1">
    <property type="nucleotide sequence ID" value="NZ_JAVDQG010000001.1"/>
</dbReference>
<organism evidence="1 2">
    <name type="scientific">Desmospora profundinema</name>
    <dbReference type="NCBI Taxonomy" id="1571184"/>
    <lineage>
        <taxon>Bacteria</taxon>
        <taxon>Bacillati</taxon>
        <taxon>Bacillota</taxon>
        <taxon>Bacilli</taxon>
        <taxon>Bacillales</taxon>
        <taxon>Thermoactinomycetaceae</taxon>
        <taxon>Desmospora</taxon>
    </lineage>
</organism>
<reference evidence="1 2" key="1">
    <citation type="submission" date="2023-07" db="EMBL/GenBank/DDBJ databases">
        <title>Genomic Encyclopedia of Type Strains, Phase IV (KMG-IV): sequencing the most valuable type-strain genomes for metagenomic binning, comparative biology and taxonomic classification.</title>
        <authorList>
            <person name="Goeker M."/>
        </authorList>
    </citation>
    <scope>NUCLEOTIDE SEQUENCE [LARGE SCALE GENOMIC DNA]</scope>
    <source>
        <strain evidence="1 2">DSM 45903</strain>
    </source>
</reference>
<evidence type="ECO:0000313" key="2">
    <source>
        <dbReference type="Proteomes" id="UP001185012"/>
    </source>
</evidence>
<proteinExistence type="predicted"/>
<comment type="caution">
    <text evidence="1">The sequence shown here is derived from an EMBL/GenBank/DDBJ whole genome shotgun (WGS) entry which is preliminary data.</text>
</comment>
<sequence>MIKQMMRQVFGPKRIHSQVVKPLVHRGIYNHRDYVRIMLAEEQAEGKAEEEESLESTRFFFMFFQFCSSKSKAKMTFVFKKGKSDFSEKGIGKLLSKSIDWFAKQTNNHYSPYP</sequence>
<keyword evidence="2" id="KW-1185">Reference proteome</keyword>
<dbReference type="EMBL" id="JAVDQG010000001">
    <property type="protein sequence ID" value="MDR6224428.1"/>
    <property type="molecule type" value="Genomic_DNA"/>
</dbReference>
<name>A0ABU1II34_9BACL</name>
<protein>
    <submittedName>
        <fullName evidence="1">Uncharacterized protein</fullName>
    </submittedName>
</protein>
<accession>A0ABU1II34</accession>
<dbReference type="Proteomes" id="UP001185012">
    <property type="component" value="Unassembled WGS sequence"/>
</dbReference>
<gene>
    <name evidence="1" type="ORF">JOE21_000416</name>
</gene>
<evidence type="ECO:0000313" key="1">
    <source>
        <dbReference type="EMBL" id="MDR6224428.1"/>
    </source>
</evidence>